<dbReference type="EMBL" id="GQ387490">
    <property type="protein sequence ID" value="ACY25298.1"/>
    <property type="molecule type" value="Genomic_DNA"/>
</dbReference>
<dbReference type="GO" id="GO:0003723">
    <property type="term" value="F:RNA binding"/>
    <property type="evidence" value="ECO:0007669"/>
    <property type="project" value="InterPro"/>
</dbReference>
<dbReference type="GO" id="GO:0032259">
    <property type="term" value="P:methylation"/>
    <property type="evidence" value="ECO:0007669"/>
    <property type="project" value="UniProtKB-KW"/>
</dbReference>
<accession>D0U5Y1</accession>
<keyword evidence="2" id="KW-0808">Transferase</keyword>
<dbReference type="CDD" id="cd18095">
    <property type="entry name" value="SpoU-like_rRNA-MTase"/>
    <property type="match status" value="1"/>
</dbReference>
<evidence type="ECO:0000313" key="4">
    <source>
        <dbReference type="EMBL" id="ACY25298.1"/>
    </source>
</evidence>
<evidence type="ECO:0000259" key="3">
    <source>
        <dbReference type="Pfam" id="PF00588"/>
    </source>
</evidence>
<dbReference type="SUPFAM" id="SSF75217">
    <property type="entry name" value="alpha/beta knot"/>
    <property type="match status" value="1"/>
</dbReference>
<feature type="domain" description="tRNA/rRNA methyltransferase SpoU type" evidence="3">
    <location>
        <begin position="72"/>
        <end position="207"/>
    </location>
</feature>
<organism evidence="4">
    <name type="scientific">uncultured Actinomycetes bacterium</name>
    <dbReference type="NCBI Taxonomy" id="152507"/>
    <lineage>
        <taxon>Bacteria</taxon>
        <taxon>Bacillati</taxon>
        <taxon>Actinomycetota</taxon>
        <taxon>Actinomycetes</taxon>
        <taxon>environmental samples</taxon>
    </lineage>
</organism>
<protein>
    <submittedName>
        <fullName evidence="4">rRNA methylase</fullName>
    </submittedName>
</protein>
<sequence>MLIAEAISAGWKIEEQFIAPGGLAVLGTDARTFDLENGVMERVASTTTPQPVIAIAERRSSGLAAVKGAHWVVIADRISDPGNLGTILRSAEAAGVSAVVLTPGTVEAFNPKVVRASAGAMFHVPIIEDVSVEEIRDNGFKVFGTSSHEQQGSIDFTTADLTGKIALLVGNEAHGLDDNVSVDAWLTIPHRGRSESLNVAMACTLVCFEAARQREGNS</sequence>
<dbReference type="InterPro" id="IPR029026">
    <property type="entry name" value="tRNA_m1G_MTases_N"/>
</dbReference>
<dbReference type="GO" id="GO:0008173">
    <property type="term" value="F:RNA methyltransferase activity"/>
    <property type="evidence" value="ECO:0007669"/>
    <property type="project" value="InterPro"/>
</dbReference>
<dbReference type="GO" id="GO:0006396">
    <property type="term" value="P:RNA processing"/>
    <property type="evidence" value="ECO:0007669"/>
    <property type="project" value="InterPro"/>
</dbReference>
<dbReference type="Pfam" id="PF00588">
    <property type="entry name" value="SpoU_methylase"/>
    <property type="match status" value="1"/>
</dbReference>
<name>D0U5Y1_9ACTN</name>
<dbReference type="AlphaFoldDB" id="D0U5Y1"/>
<keyword evidence="1 4" id="KW-0489">Methyltransferase</keyword>
<dbReference type="PANTHER" id="PTHR43191">
    <property type="entry name" value="RRNA METHYLTRANSFERASE 3"/>
    <property type="match status" value="1"/>
</dbReference>
<dbReference type="InterPro" id="IPR029028">
    <property type="entry name" value="Alpha/beta_knot_MTases"/>
</dbReference>
<dbReference type="InterPro" id="IPR001537">
    <property type="entry name" value="SpoU_MeTrfase"/>
</dbReference>
<dbReference type="Gene3D" id="3.40.1280.10">
    <property type="match status" value="1"/>
</dbReference>
<dbReference type="InterPro" id="IPR051259">
    <property type="entry name" value="rRNA_Methyltransferase"/>
</dbReference>
<proteinExistence type="predicted"/>
<reference evidence="4" key="1">
    <citation type="journal article" date="2009" name="Environ. Microbiol.">
        <title>Comparative analyses of actinobacterial genomic fragments from Lake Kinneret.</title>
        <authorList>
            <person name="Philosof A."/>
            <person name="Sabehi G."/>
            <person name="Beja O."/>
        </authorList>
    </citation>
    <scope>NUCLEOTIDE SEQUENCE</scope>
</reference>
<dbReference type="PANTHER" id="PTHR43191:SF2">
    <property type="entry name" value="RRNA METHYLTRANSFERASE 3, MITOCHONDRIAL"/>
    <property type="match status" value="1"/>
</dbReference>
<evidence type="ECO:0000256" key="2">
    <source>
        <dbReference type="ARBA" id="ARBA00022679"/>
    </source>
</evidence>
<evidence type="ECO:0000256" key="1">
    <source>
        <dbReference type="ARBA" id="ARBA00022603"/>
    </source>
</evidence>